<dbReference type="EMBL" id="SDKM01000023">
    <property type="protein sequence ID" value="RYP84428.1"/>
    <property type="molecule type" value="Genomic_DNA"/>
</dbReference>
<name>A0A4Q4ZA03_9ACTN</name>
<feature type="compositionally biased region" description="Low complexity" evidence="1">
    <location>
        <begin position="20"/>
        <end position="31"/>
    </location>
</feature>
<feature type="region of interest" description="Disordered" evidence="1">
    <location>
        <begin position="18"/>
        <end position="38"/>
    </location>
</feature>
<evidence type="ECO:0000313" key="2">
    <source>
        <dbReference type="EMBL" id="RYP84428.1"/>
    </source>
</evidence>
<dbReference type="Proteomes" id="UP000295198">
    <property type="component" value="Unassembled WGS sequence"/>
</dbReference>
<feature type="region of interest" description="Disordered" evidence="1">
    <location>
        <begin position="112"/>
        <end position="137"/>
    </location>
</feature>
<comment type="caution">
    <text evidence="2">The sequence shown here is derived from an EMBL/GenBank/DDBJ whole genome shotgun (WGS) entry which is preliminary data.</text>
</comment>
<gene>
    <name evidence="2" type="ORF">EKO23_15490</name>
</gene>
<protein>
    <submittedName>
        <fullName evidence="2">Uncharacterized protein</fullName>
    </submittedName>
</protein>
<organism evidence="2 3">
    <name type="scientific">Nocardioides guangzhouensis</name>
    <dbReference type="NCBI Taxonomy" id="2497878"/>
    <lineage>
        <taxon>Bacteria</taxon>
        <taxon>Bacillati</taxon>
        <taxon>Actinomycetota</taxon>
        <taxon>Actinomycetes</taxon>
        <taxon>Propionibacteriales</taxon>
        <taxon>Nocardioidaceae</taxon>
        <taxon>Nocardioides</taxon>
    </lineage>
</organism>
<evidence type="ECO:0000313" key="3">
    <source>
        <dbReference type="Proteomes" id="UP000295198"/>
    </source>
</evidence>
<accession>A0A4Q4ZA03</accession>
<keyword evidence="3" id="KW-1185">Reference proteome</keyword>
<sequence>MATSVVLVLAACTGNDGADPDPSAASSTPTSIRGLEESGAEAVLHSPAAALESYAVLPSGDVLATWYVDAGFGEGAAVWIDSSGRTKSWRLPVGRYRALKIAPTGFLRRRAVRRQRRGPRPPAGHLGRPRRYLADAT</sequence>
<evidence type="ECO:0000256" key="1">
    <source>
        <dbReference type="SAM" id="MobiDB-lite"/>
    </source>
</evidence>
<dbReference type="AlphaFoldDB" id="A0A4Q4ZA03"/>
<reference evidence="2 3" key="1">
    <citation type="submission" date="2019-01" db="EMBL/GenBank/DDBJ databases">
        <title>Nocardioides guangzhouensis sp. nov., an actinobacterium isolated from soil.</title>
        <authorList>
            <person name="Fu Y."/>
            <person name="Cai Y."/>
            <person name="Lin Z."/>
            <person name="Chen P."/>
        </authorList>
    </citation>
    <scope>NUCLEOTIDE SEQUENCE [LARGE SCALE GENOMIC DNA]</scope>
    <source>
        <strain evidence="2 3">130</strain>
    </source>
</reference>
<dbReference type="RefSeq" id="WP_134718886.1">
    <property type="nucleotide sequence ID" value="NZ_SDKM01000023.1"/>
</dbReference>
<proteinExistence type="predicted"/>